<evidence type="ECO:0008006" key="4">
    <source>
        <dbReference type="Google" id="ProtNLM"/>
    </source>
</evidence>
<keyword evidence="3" id="KW-1185">Reference proteome</keyword>
<proteinExistence type="predicted"/>
<evidence type="ECO:0000313" key="2">
    <source>
        <dbReference type="EMBL" id="MTH79595.1"/>
    </source>
</evidence>
<reference evidence="2 3" key="1">
    <citation type="submission" date="2019-11" db="EMBL/GenBank/DDBJ databases">
        <authorList>
            <person name="Dong K."/>
        </authorList>
    </citation>
    <scope>NUCLEOTIDE SEQUENCE [LARGE SCALE GENOMIC DNA]</scope>
    <source>
        <strain evidence="2 3">NBRC 111993</strain>
    </source>
</reference>
<comment type="caution">
    <text evidence="2">The sequence shown here is derived from an EMBL/GenBank/DDBJ whole genome shotgun (WGS) entry which is preliminary data.</text>
</comment>
<sequence length="362" mass="38796">MNRYTLPCAALAALCANAASAEGLPQGFTPPPGVMAQINLGEAGLLPSFYSNEVFGTVQGRIGQARATYGAASVPGAPQTGYEDSSSALVMPMTALQALPDGKSFIRYTLAATLGNGKPNPVELDGRFTRLDVQYLTFPDADTMYAFGAVLGRSTVDVVGSGTVEKHEFGLRGDMLRKFNANWGIAARAEYVLGDQDKSIRIAPGITLDHKQDDNRFYTQAELIGTYRSDETALAPEGWVLRPILGAQFQRNFLEETRNSFGALVSGPEGDTEDYGTVWAKIGLQKAAAPGQWSPMASIGLEHEWTNTLDKYVDDPDFVVASLGASMVTKSGAGIVANYTRHEGLNGKRANDCMTFSLNVPF</sequence>
<dbReference type="RefSeq" id="WP_155096948.1">
    <property type="nucleotide sequence ID" value="NZ_WMIE01000017.1"/>
</dbReference>
<dbReference type="AlphaFoldDB" id="A0A6L6JEE1"/>
<evidence type="ECO:0000313" key="3">
    <source>
        <dbReference type="Proteomes" id="UP000478183"/>
    </source>
</evidence>
<dbReference type="Gene3D" id="2.40.128.130">
    <property type="entry name" value="Autotransporter beta-domain"/>
    <property type="match status" value="1"/>
</dbReference>
<organism evidence="2 3">
    <name type="scientific">Paracoccus aestuariivivens</name>
    <dbReference type="NCBI Taxonomy" id="1820333"/>
    <lineage>
        <taxon>Bacteria</taxon>
        <taxon>Pseudomonadati</taxon>
        <taxon>Pseudomonadota</taxon>
        <taxon>Alphaproteobacteria</taxon>
        <taxon>Rhodobacterales</taxon>
        <taxon>Paracoccaceae</taxon>
        <taxon>Paracoccus</taxon>
    </lineage>
</organism>
<dbReference type="EMBL" id="WMIE01000017">
    <property type="protein sequence ID" value="MTH79595.1"/>
    <property type="molecule type" value="Genomic_DNA"/>
</dbReference>
<keyword evidence="1" id="KW-0732">Signal</keyword>
<dbReference type="InterPro" id="IPR036709">
    <property type="entry name" value="Autotransporte_beta_dom_sf"/>
</dbReference>
<evidence type="ECO:0000256" key="1">
    <source>
        <dbReference type="SAM" id="SignalP"/>
    </source>
</evidence>
<name>A0A6L6JEE1_9RHOB</name>
<feature type="chain" id="PRO_5026694268" description="DUF2219 family protein" evidence="1">
    <location>
        <begin position="22"/>
        <end position="362"/>
    </location>
</feature>
<protein>
    <recommendedName>
        <fullName evidence="4">DUF2219 family protein</fullName>
    </recommendedName>
</protein>
<dbReference type="Proteomes" id="UP000478183">
    <property type="component" value="Unassembled WGS sequence"/>
</dbReference>
<feature type="signal peptide" evidence="1">
    <location>
        <begin position="1"/>
        <end position="21"/>
    </location>
</feature>
<gene>
    <name evidence="2" type="ORF">GL286_17920</name>
</gene>
<accession>A0A6L6JEE1</accession>
<dbReference type="OrthoDB" id="6193670at2"/>